<keyword evidence="7" id="KW-1185">Reference proteome</keyword>
<dbReference type="InterPro" id="IPR012967">
    <property type="entry name" value="COMT_dimerisation"/>
</dbReference>
<reference evidence="6 7" key="1">
    <citation type="submission" date="2017-03" db="EMBL/GenBank/DDBJ databases">
        <authorList>
            <person name="Afonso C.L."/>
            <person name="Miller P.J."/>
            <person name="Scott M.A."/>
            <person name="Spackman E."/>
            <person name="Goraichik I."/>
            <person name="Dimitrov K.M."/>
            <person name="Suarez D.L."/>
            <person name="Swayne D.E."/>
        </authorList>
    </citation>
    <scope>NUCLEOTIDE SEQUENCE [LARGE SCALE GENOMIC DNA]</scope>
    <source>
        <strain evidence="6">Genome sequencing of Nitrospira japonica strain NJ11</strain>
    </source>
</reference>
<evidence type="ECO:0000313" key="7">
    <source>
        <dbReference type="Proteomes" id="UP000192042"/>
    </source>
</evidence>
<dbReference type="Gene3D" id="3.40.50.150">
    <property type="entry name" value="Vaccinia Virus protein VP39"/>
    <property type="match status" value="1"/>
</dbReference>
<accession>A0A1W1HZZ0</accession>
<dbReference type="Gene3D" id="1.10.10.10">
    <property type="entry name" value="Winged helix-like DNA-binding domain superfamily/Winged helix DNA-binding domain"/>
    <property type="match status" value="1"/>
</dbReference>
<gene>
    <name evidence="6" type="ORF">NSJP_0143</name>
</gene>
<dbReference type="InterPro" id="IPR036388">
    <property type="entry name" value="WH-like_DNA-bd_sf"/>
</dbReference>
<dbReference type="STRING" id="1325564.NSJP_0143"/>
<evidence type="ECO:0000259" key="5">
    <source>
        <dbReference type="Pfam" id="PF08100"/>
    </source>
</evidence>
<proteinExistence type="predicted"/>
<dbReference type="PANTHER" id="PTHR43712">
    <property type="entry name" value="PUTATIVE (AFU_ORTHOLOGUE AFUA_4G14580)-RELATED"/>
    <property type="match status" value="1"/>
</dbReference>
<dbReference type="EC" id="2.1.1.-" evidence="6"/>
<keyword evidence="1 6" id="KW-0489">Methyltransferase</keyword>
<dbReference type="EMBL" id="LT828648">
    <property type="protein sequence ID" value="SLM46315.1"/>
    <property type="molecule type" value="Genomic_DNA"/>
</dbReference>
<sequence>MSRELSLAEIFQLGYYWETKILLTAVRLDLFTALDGKKRTAGEIAVRIGAHEPTLSLLLNALVAMRLLTKDGDLYGNSSVTDKHLVRHSSDFVGHLLLLHDAEWENWGTLEQTIRTGQRSVDRHVFETDPDLGGNVLAVLHRIGRQSGPDFAKRVNLTGTIRLLDLGGGAGTNAIAFCRVYPDLSATVFDLPATLRLTEKTVKEAGLESRISLRAGNFNADGLGGPYDVVLMSDILHYQSFETNAALVRKVFAHLAADGRLIIKDRFLNETGTGPAWTTAFAVHILINTQQGGCYKVTDAIEWMTRAGFVSAVELEPTAVVLGTKGHG</sequence>
<keyword evidence="2 6" id="KW-0808">Transferase</keyword>
<evidence type="ECO:0000256" key="2">
    <source>
        <dbReference type="ARBA" id="ARBA00022679"/>
    </source>
</evidence>
<protein>
    <submittedName>
        <fullName evidence="6">Putative O-methyltransferase, family 2</fullName>
        <ecNumber evidence="6">2.1.1.-</ecNumber>
    </submittedName>
</protein>
<dbReference type="PANTHER" id="PTHR43712:SF2">
    <property type="entry name" value="O-METHYLTRANSFERASE CICE"/>
    <property type="match status" value="1"/>
</dbReference>
<dbReference type="GO" id="GO:0008171">
    <property type="term" value="F:O-methyltransferase activity"/>
    <property type="evidence" value="ECO:0007669"/>
    <property type="project" value="InterPro"/>
</dbReference>
<dbReference type="SUPFAM" id="SSF46785">
    <property type="entry name" value="Winged helix' DNA-binding domain"/>
    <property type="match status" value="1"/>
</dbReference>
<feature type="domain" description="O-methyltransferase dimerisation" evidence="5">
    <location>
        <begin position="14"/>
        <end position="86"/>
    </location>
</feature>
<evidence type="ECO:0000259" key="4">
    <source>
        <dbReference type="Pfam" id="PF00891"/>
    </source>
</evidence>
<dbReference type="PROSITE" id="PS51683">
    <property type="entry name" value="SAM_OMT_II"/>
    <property type="match status" value="1"/>
</dbReference>
<dbReference type="RefSeq" id="WP_172834062.1">
    <property type="nucleotide sequence ID" value="NZ_LT828648.1"/>
</dbReference>
<dbReference type="AlphaFoldDB" id="A0A1W1HZZ0"/>
<dbReference type="InterPro" id="IPR029063">
    <property type="entry name" value="SAM-dependent_MTases_sf"/>
</dbReference>
<evidence type="ECO:0000256" key="1">
    <source>
        <dbReference type="ARBA" id="ARBA00022603"/>
    </source>
</evidence>
<dbReference type="Pfam" id="PF08100">
    <property type="entry name" value="Dimerisation"/>
    <property type="match status" value="1"/>
</dbReference>
<dbReference type="SUPFAM" id="SSF53335">
    <property type="entry name" value="S-adenosyl-L-methionine-dependent methyltransferases"/>
    <property type="match status" value="1"/>
</dbReference>
<dbReference type="CDD" id="cd02440">
    <property type="entry name" value="AdoMet_MTases"/>
    <property type="match status" value="1"/>
</dbReference>
<feature type="domain" description="O-methyltransferase C-terminal" evidence="4">
    <location>
        <begin position="150"/>
        <end position="309"/>
    </location>
</feature>
<dbReference type="InterPro" id="IPR036390">
    <property type="entry name" value="WH_DNA-bd_sf"/>
</dbReference>
<keyword evidence="3" id="KW-0949">S-adenosyl-L-methionine</keyword>
<evidence type="ECO:0000256" key="3">
    <source>
        <dbReference type="ARBA" id="ARBA00022691"/>
    </source>
</evidence>
<evidence type="ECO:0000313" key="6">
    <source>
        <dbReference type="EMBL" id="SLM46315.1"/>
    </source>
</evidence>
<dbReference type="GO" id="GO:0032259">
    <property type="term" value="P:methylation"/>
    <property type="evidence" value="ECO:0007669"/>
    <property type="project" value="UniProtKB-KW"/>
</dbReference>
<dbReference type="GO" id="GO:0046983">
    <property type="term" value="F:protein dimerization activity"/>
    <property type="evidence" value="ECO:0007669"/>
    <property type="project" value="InterPro"/>
</dbReference>
<dbReference type="Pfam" id="PF00891">
    <property type="entry name" value="Methyltransf_2"/>
    <property type="match status" value="1"/>
</dbReference>
<organism evidence="6 7">
    <name type="scientific">Nitrospira japonica</name>
    <dbReference type="NCBI Taxonomy" id="1325564"/>
    <lineage>
        <taxon>Bacteria</taxon>
        <taxon>Pseudomonadati</taxon>
        <taxon>Nitrospirota</taxon>
        <taxon>Nitrospiria</taxon>
        <taxon>Nitrospirales</taxon>
        <taxon>Nitrospiraceae</taxon>
        <taxon>Nitrospira</taxon>
    </lineage>
</organism>
<dbReference type="InterPro" id="IPR001077">
    <property type="entry name" value="COMT_C"/>
</dbReference>
<dbReference type="KEGG" id="nja:NSJP_0143"/>
<dbReference type="InterPro" id="IPR016461">
    <property type="entry name" value="COMT-like"/>
</dbReference>
<dbReference type="Proteomes" id="UP000192042">
    <property type="component" value="Chromosome I"/>
</dbReference>
<name>A0A1W1HZZ0_9BACT</name>